<organism evidence="3 4">
    <name type="scientific">Pedobacter psychroterrae</name>
    <dbReference type="NCBI Taxonomy" id="2530453"/>
    <lineage>
        <taxon>Bacteria</taxon>
        <taxon>Pseudomonadati</taxon>
        <taxon>Bacteroidota</taxon>
        <taxon>Sphingobacteriia</taxon>
        <taxon>Sphingobacteriales</taxon>
        <taxon>Sphingobacteriaceae</taxon>
        <taxon>Pedobacter</taxon>
    </lineage>
</organism>
<dbReference type="Proteomes" id="UP000293347">
    <property type="component" value="Unassembled WGS sequence"/>
</dbReference>
<keyword evidence="4" id="KW-1185">Reference proteome</keyword>
<dbReference type="EMBL" id="SJSL01000007">
    <property type="protein sequence ID" value="TCC98144.1"/>
    <property type="molecule type" value="Genomic_DNA"/>
</dbReference>
<evidence type="ECO:0000313" key="3">
    <source>
        <dbReference type="EMBL" id="TCC98144.1"/>
    </source>
</evidence>
<dbReference type="PROSITE" id="PS50022">
    <property type="entry name" value="FA58C_3"/>
    <property type="match status" value="1"/>
</dbReference>
<dbReference type="Gene3D" id="2.60.120.260">
    <property type="entry name" value="Galactose-binding domain-like"/>
    <property type="match status" value="1"/>
</dbReference>
<feature type="signal peptide" evidence="1">
    <location>
        <begin position="1"/>
        <end position="28"/>
    </location>
</feature>
<accession>A0A4R0NHC1</accession>
<evidence type="ECO:0000256" key="1">
    <source>
        <dbReference type="SAM" id="SignalP"/>
    </source>
</evidence>
<dbReference type="InterPro" id="IPR008979">
    <property type="entry name" value="Galactose-bd-like_sf"/>
</dbReference>
<feature type="domain" description="F5/8 type C" evidence="2">
    <location>
        <begin position="176"/>
        <end position="286"/>
    </location>
</feature>
<protein>
    <submittedName>
        <fullName evidence="3">DUF1735 domain-containing protein</fullName>
    </submittedName>
</protein>
<dbReference type="PROSITE" id="PS51257">
    <property type="entry name" value="PROKAR_LIPOPROTEIN"/>
    <property type="match status" value="1"/>
</dbReference>
<dbReference type="Pfam" id="PF00754">
    <property type="entry name" value="F5_F8_type_C"/>
    <property type="match status" value="1"/>
</dbReference>
<dbReference type="Pfam" id="PF08522">
    <property type="entry name" value="BT_3987-like_N"/>
    <property type="match status" value="1"/>
</dbReference>
<dbReference type="OrthoDB" id="1434826at2"/>
<dbReference type="InterPro" id="IPR013728">
    <property type="entry name" value="BT_3987-like_N"/>
</dbReference>
<reference evidence="3 4" key="1">
    <citation type="submission" date="2019-02" db="EMBL/GenBank/DDBJ databases">
        <title>Pedobacter sp. RP-1-14 sp. nov., isolated from Arctic soil.</title>
        <authorList>
            <person name="Dahal R.H."/>
        </authorList>
    </citation>
    <scope>NUCLEOTIDE SEQUENCE [LARGE SCALE GENOMIC DNA]</scope>
    <source>
        <strain evidence="3 4">RP-1-14</strain>
    </source>
</reference>
<dbReference type="InterPro" id="IPR000421">
    <property type="entry name" value="FA58C"/>
</dbReference>
<gene>
    <name evidence="3" type="ORF">EZ437_18280</name>
</gene>
<name>A0A4R0NHC1_9SPHI</name>
<evidence type="ECO:0000313" key="4">
    <source>
        <dbReference type="Proteomes" id="UP000293347"/>
    </source>
</evidence>
<proteinExistence type="predicted"/>
<keyword evidence="1" id="KW-0732">Signal</keyword>
<feature type="chain" id="PRO_5020276940" evidence="1">
    <location>
        <begin position="29"/>
        <end position="325"/>
    </location>
</feature>
<sequence length="325" mass="36065">MKPNFIKMKITKYNLLLLFALLGFSACEKNTSYEEESDSKEGAKIFIAKANRGLQNLTIFPYADTARTFTFGASIGALGYPASNINIKLAIDQKALDSLNVIRVNSALAPYELFPTDSYEINKMDVVIPKGGMTSDLISIKYYSTKFDSQKSYLLPLTITDASGYALNPTAKTIFIVAPKLEEMPAPTAGWVASASSEQPTGENTGLASAVLDGNLATIWHARYSAPRSNYPHWLSFDMLAPIYVTKIAMAPRQNNANGFTKFKLEGSLDGTTWHSLGENLEFNPGLLSHQEYPIERQFLKNIRITMLEGKQDLTFLAEFVVYKY</sequence>
<dbReference type="SUPFAM" id="SSF49785">
    <property type="entry name" value="Galactose-binding domain-like"/>
    <property type="match status" value="1"/>
</dbReference>
<dbReference type="Gene3D" id="2.60.40.1740">
    <property type="entry name" value="hypothetical protein (bacova_03559)"/>
    <property type="match status" value="1"/>
</dbReference>
<comment type="caution">
    <text evidence="3">The sequence shown here is derived from an EMBL/GenBank/DDBJ whole genome shotgun (WGS) entry which is preliminary data.</text>
</comment>
<evidence type="ECO:0000259" key="2">
    <source>
        <dbReference type="PROSITE" id="PS50022"/>
    </source>
</evidence>
<dbReference type="AlphaFoldDB" id="A0A4R0NHC1"/>